<dbReference type="Gene3D" id="3.40.50.720">
    <property type="entry name" value="NAD(P)-binding Rossmann-like Domain"/>
    <property type="match status" value="1"/>
</dbReference>
<accession>A0A7X1NCW9</accession>
<evidence type="ECO:0000313" key="8">
    <source>
        <dbReference type="Proteomes" id="UP000484381"/>
    </source>
</evidence>
<dbReference type="GO" id="GO:0006631">
    <property type="term" value="P:fatty acid metabolic process"/>
    <property type="evidence" value="ECO:0007669"/>
    <property type="project" value="InterPro"/>
</dbReference>
<evidence type="ECO:0000259" key="5">
    <source>
        <dbReference type="Pfam" id="PF00725"/>
    </source>
</evidence>
<comment type="caution">
    <text evidence="7">The sequence shown here is derived from an EMBL/GenBank/DDBJ whole genome shotgun (WGS) entry which is preliminary data.</text>
</comment>
<organism evidence="7 8">
    <name type="scientific">Paraburkholderia franconis</name>
    <dbReference type="NCBI Taxonomy" id="2654983"/>
    <lineage>
        <taxon>Bacteria</taxon>
        <taxon>Pseudomonadati</taxon>
        <taxon>Pseudomonadota</taxon>
        <taxon>Betaproteobacteria</taxon>
        <taxon>Burkholderiales</taxon>
        <taxon>Burkholderiaceae</taxon>
        <taxon>Paraburkholderia</taxon>
    </lineage>
</organism>
<evidence type="ECO:0000256" key="4">
    <source>
        <dbReference type="PIRSR" id="PIRSR000105-3"/>
    </source>
</evidence>
<dbReference type="SUPFAM" id="SSF51735">
    <property type="entry name" value="NAD(P)-binding Rossmann-fold domains"/>
    <property type="match status" value="1"/>
</dbReference>
<feature type="site" description="Important for catalytic activity" evidence="2">
    <location>
        <position position="142"/>
    </location>
</feature>
<reference evidence="7 8" key="1">
    <citation type="submission" date="2019-10" db="EMBL/GenBank/DDBJ databases">
        <title>Paraburkholderia sp. isolated from nodules of Mimosa pudica from Brazilian Atlantic Forest soils.</title>
        <authorList>
            <person name="Paulitsch F."/>
            <person name="Hungria M."/>
            <person name="Dall'Agnol R."/>
        </authorList>
    </citation>
    <scope>NUCLEOTIDE SEQUENCE [LARGE SCALE GENOMIC DNA]</scope>
    <source>
        <strain evidence="7 8">CNPSo 3157</strain>
    </source>
</reference>
<keyword evidence="3" id="KW-0520">NAD</keyword>
<dbReference type="EMBL" id="WHNP01000022">
    <property type="protein sequence ID" value="MPW19659.1"/>
    <property type="molecule type" value="Genomic_DNA"/>
</dbReference>
<feature type="binding site" evidence="4">
    <location>
        <position position="121"/>
    </location>
    <ligand>
        <name>CoA</name>
        <dbReference type="ChEBI" id="CHEBI:57287"/>
    </ligand>
</feature>
<dbReference type="PIRSF" id="PIRSF000105">
    <property type="entry name" value="HCDH"/>
    <property type="match status" value="1"/>
</dbReference>
<dbReference type="EC" id="1.1.1.157" evidence="7"/>
<keyword evidence="8" id="KW-1185">Reference proteome</keyword>
<feature type="binding site" evidence="3">
    <location>
        <position position="94"/>
    </location>
    <ligand>
        <name>NAD(+)</name>
        <dbReference type="ChEBI" id="CHEBI:57540"/>
    </ligand>
</feature>
<evidence type="ECO:0000256" key="1">
    <source>
        <dbReference type="ARBA" id="ARBA00023002"/>
    </source>
</evidence>
<dbReference type="InterPro" id="IPR013328">
    <property type="entry name" value="6PGD_dom2"/>
</dbReference>
<evidence type="ECO:0000313" key="7">
    <source>
        <dbReference type="EMBL" id="MPW19659.1"/>
    </source>
</evidence>
<proteinExistence type="predicted"/>
<gene>
    <name evidence="7" type="ORF">GCT13_22845</name>
</gene>
<dbReference type="InterPro" id="IPR022694">
    <property type="entry name" value="3-OHacyl-CoA_DH"/>
</dbReference>
<evidence type="ECO:0000256" key="2">
    <source>
        <dbReference type="PIRSR" id="PIRSR000105-1"/>
    </source>
</evidence>
<feature type="binding site" evidence="3">
    <location>
        <position position="121"/>
    </location>
    <ligand>
        <name>NAD(+)</name>
        <dbReference type="ChEBI" id="CHEBI:57540"/>
    </ligand>
</feature>
<feature type="binding site" evidence="4">
    <location>
        <position position="51"/>
    </location>
    <ligand>
        <name>CoA</name>
        <dbReference type="ChEBI" id="CHEBI:57287"/>
    </ligand>
</feature>
<dbReference type="NCBIfam" id="NF004474">
    <property type="entry name" value="PRK05808.1"/>
    <property type="match status" value="1"/>
</dbReference>
<dbReference type="AlphaFoldDB" id="A0A7X1NCW9"/>
<dbReference type="RefSeq" id="WP_152761897.1">
    <property type="nucleotide sequence ID" value="NZ_WHNP01000022.1"/>
</dbReference>
<protein>
    <submittedName>
        <fullName evidence="7">3-hydroxybutyryl-CoA dehydrogenase</fullName>
        <ecNumber evidence="7">1.1.1.157</ecNumber>
    </submittedName>
</protein>
<feature type="binding site" evidence="3">
    <location>
        <position position="35"/>
    </location>
    <ligand>
        <name>NAD(+)</name>
        <dbReference type="ChEBI" id="CHEBI:57540"/>
    </ligand>
</feature>
<evidence type="ECO:0000259" key="6">
    <source>
        <dbReference type="Pfam" id="PF02737"/>
    </source>
</evidence>
<dbReference type="PANTHER" id="PTHR48075">
    <property type="entry name" value="3-HYDROXYACYL-COA DEHYDROGENASE FAMILY PROTEIN"/>
    <property type="match status" value="1"/>
</dbReference>
<dbReference type="Proteomes" id="UP000484381">
    <property type="component" value="Unassembled WGS sequence"/>
</dbReference>
<feature type="binding site" evidence="3">
    <location>
        <position position="99"/>
    </location>
    <ligand>
        <name>NAD(+)</name>
        <dbReference type="ChEBI" id="CHEBI:57540"/>
    </ligand>
</feature>
<dbReference type="PANTHER" id="PTHR48075:SF5">
    <property type="entry name" value="3-HYDROXYBUTYRYL-COA DEHYDROGENASE"/>
    <property type="match status" value="1"/>
</dbReference>
<feature type="domain" description="3-hydroxyacyl-CoA dehydrogenase NAD binding" evidence="6">
    <location>
        <begin position="7"/>
        <end position="185"/>
    </location>
</feature>
<sequence length="288" mass="30549">MATKIETIGIVGAGTMGNGIAQVSAVAGLKVVLIDVTDAALEKGVATLTASLAKLVEKGKIDASARDAALTRIETSTDYQRLSSADIVVEAATENVELKIRILRQIESIVSGETIVASNTSSISITALAATLAKPERFVGMHFFNPVPLLPLVEVIRGVQTGDDTAATVRELTQRLGKTPVNVKNAPGFVVNRILVPMINEAFFALAEGIATAEEIDEGMRLGANHPIGPLALADLIGLDVCLSVMDVFLKDFGDSKYRACPLLRELVAAGRLGRKTGHGVYRYDQKR</sequence>
<dbReference type="InterPro" id="IPR008927">
    <property type="entry name" value="6-PGluconate_DH-like_C_sf"/>
</dbReference>
<dbReference type="Pfam" id="PF02737">
    <property type="entry name" value="3HCDH_N"/>
    <property type="match status" value="1"/>
</dbReference>
<name>A0A7X1NCW9_9BURK</name>
<dbReference type="FunFam" id="3.40.50.720:FF:000009">
    <property type="entry name" value="Fatty oxidation complex, alpha subunit"/>
    <property type="match status" value="1"/>
</dbReference>
<dbReference type="Pfam" id="PF00725">
    <property type="entry name" value="3HCDH"/>
    <property type="match status" value="1"/>
</dbReference>
<evidence type="ECO:0000256" key="3">
    <source>
        <dbReference type="PIRSR" id="PIRSR000105-2"/>
    </source>
</evidence>
<feature type="binding site" evidence="3">
    <location>
        <begin position="12"/>
        <end position="17"/>
    </location>
    <ligand>
        <name>NAD(+)</name>
        <dbReference type="ChEBI" id="CHEBI:57540"/>
    </ligand>
</feature>
<dbReference type="InterPro" id="IPR036291">
    <property type="entry name" value="NAD(P)-bd_dom_sf"/>
</dbReference>
<dbReference type="GO" id="GO:0070403">
    <property type="term" value="F:NAD+ binding"/>
    <property type="evidence" value="ECO:0007669"/>
    <property type="project" value="InterPro"/>
</dbReference>
<dbReference type="InterPro" id="IPR006176">
    <property type="entry name" value="3-OHacyl-CoA_DH_NAD-bd"/>
</dbReference>
<dbReference type="GO" id="GO:0008691">
    <property type="term" value="F:3-hydroxybutyryl-CoA dehydrogenase activity"/>
    <property type="evidence" value="ECO:0007669"/>
    <property type="project" value="UniProtKB-EC"/>
</dbReference>
<feature type="domain" description="3-hydroxyacyl-CoA dehydrogenase C-terminal" evidence="5">
    <location>
        <begin position="188"/>
        <end position="284"/>
    </location>
</feature>
<feature type="binding site" evidence="4">
    <location>
        <position position="58"/>
    </location>
    <ligand>
        <name>CoA</name>
        <dbReference type="ChEBI" id="CHEBI:57287"/>
    </ligand>
</feature>
<dbReference type="InterPro" id="IPR006108">
    <property type="entry name" value="3HC_DH_C"/>
</dbReference>
<keyword evidence="1 7" id="KW-0560">Oxidoreductase</keyword>
<feature type="binding site" evidence="3">
    <location>
        <position position="145"/>
    </location>
    <ligand>
        <name>NAD(+)</name>
        <dbReference type="ChEBI" id="CHEBI:57540"/>
    </ligand>
</feature>
<feature type="binding site" evidence="3">
    <location>
        <position position="276"/>
    </location>
    <ligand>
        <name>NAD(+)</name>
        <dbReference type="ChEBI" id="CHEBI:57540"/>
    </ligand>
</feature>
<dbReference type="SUPFAM" id="SSF48179">
    <property type="entry name" value="6-phosphogluconate dehydrogenase C-terminal domain-like"/>
    <property type="match status" value="1"/>
</dbReference>
<dbReference type="Gene3D" id="1.10.1040.10">
    <property type="entry name" value="N-(1-d-carboxylethyl)-l-norvaline Dehydrogenase, domain 2"/>
    <property type="match status" value="1"/>
</dbReference>